<dbReference type="GO" id="GO:0000287">
    <property type="term" value="F:magnesium ion binding"/>
    <property type="evidence" value="ECO:0007669"/>
    <property type="project" value="UniProtKB-UniRule"/>
</dbReference>
<feature type="domain" description="S-adenosylmethionine synthetase N-terminal" evidence="13">
    <location>
        <begin position="4"/>
        <end position="101"/>
    </location>
</feature>
<dbReference type="PROSITE" id="PS00376">
    <property type="entry name" value="ADOMET_SYNTHASE_1"/>
    <property type="match status" value="1"/>
</dbReference>
<comment type="subunit">
    <text evidence="10">Homotetramer; dimer of dimers.</text>
</comment>
<dbReference type="CDD" id="cd18079">
    <property type="entry name" value="S-AdoMet_synt"/>
    <property type="match status" value="1"/>
</dbReference>
<dbReference type="Gene3D" id="3.30.300.10">
    <property type="match status" value="3"/>
</dbReference>
<dbReference type="PANTHER" id="PTHR11964">
    <property type="entry name" value="S-ADENOSYLMETHIONINE SYNTHETASE"/>
    <property type="match status" value="1"/>
</dbReference>
<evidence type="ECO:0000256" key="2">
    <source>
        <dbReference type="ARBA" id="ARBA00009685"/>
    </source>
</evidence>
<comment type="pathway">
    <text evidence="1 10">Amino-acid biosynthesis; S-adenosyl-L-methionine biosynthesis; S-adenosyl-L-methionine from L-methionine: step 1/1.</text>
</comment>
<evidence type="ECO:0000256" key="8">
    <source>
        <dbReference type="ARBA" id="ARBA00022842"/>
    </source>
</evidence>
<dbReference type="PIRSF" id="PIRSF000497">
    <property type="entry name" value="MAT"/>
    <property type="match status" value="1"/>
</dbReference>
<comment type="function">
    <text evidence="10">Catalyzes the formation of S-adenosylmethionine (AdoMet) from methionine and ATP. The overall synthetic reaction is composed of two sequential steps, AdoMet formation and the subsequent tripolyphosphate hydrolysis which occurs prior to release of AdoMet from the enzyme.</text>
</comment>
<dbReference type="Pfam" id="PF02773">
    <property type="entry name" value="S-AdoMet_synt_C"/>
    <property type="match status" value="1"/>
</dbReference>
<evidence type="ECO:0000259" key="13">
    <source>
        <dbReference type="Pfam" id="PF00438"/>
    </source>
</evidence>
<evidence type="ECO:0000256" key="3">
    <source>
        <dbReference type="ARBA" id="ARBA00022563"/>
    </source>
</evidence>
<keyword evidence="3 10" id="KW-0554">One-carbon metabolism</keyword>
<feature type="binding site" description="in other chain" evidence="10">
    <location>
        <begin position="254"/>
        <end position="255"/>
    </location>
    <ligand>
        <name>ATP</name>
        <dbReference type="ChEBI" id="CHEBI:30616"/>
        <note>ligand shared between two neighboring subunits</note>
    </ligand>
</feature>
<feature type="binding site" evidence="10">
    <location>
        <position position="271"/>
    </location>
    <ligand>
        <name>ATP</name>
        <dbReference type="ChEBI" id="CHEBI:30616"/>
        <note>ligand shared between two neighboring subunits</note>
    </ligand>
</feature>
<dbReference type="KEGG" id="xak:KIMC2_09490"/>
<keyword evidence="5 10" id="KW-0479">Metal-binding</keyword>
<feature type="binding site" description="in other chain" evidence="10">
    <location>
        <begin position="172"/>
        <end position="174"/>
    </location>
    <ligand>
        <name>ATP</name>
        <dbReference type="ChEBI" id="CHEBI:30616"/>
        <note>ligand shared between two neighboring subunits</note>
    </ligand>
</feature>
<keyword evidence="6 10" id="KW-0547">Nucleotide-binding</keyword>
<dbReference type="InterPro" id="IPR022628">
    <property type="entry name" value="S-AdoMet_synt_N"/>
</dbReference>
<feature type="binding site" description="in other chain" evidence="10">
    <location>
        <position position="279"/>
    </location>
    <ligand>
        <name>L-methionine</name>
        <dbReference type="ChEBI" id="CHEBI:57844"/>
        <note>ligand shared between two neighboring subunits</note>
    </ligand>
</feature>
<dbReference type="Proteomes" id="UP001321804">
    <property type="component" value="Chromosome"/>
</dbReference>
<dbReference type="FunFam" id="3.30.300.10:FF:000003">
    <property type="entry name" value="S-adenosylmethionine synthase"/>
    <property type="match status" value="1"/>
</dbReference>
<organism evidence="16 17">
    <name type="scientific">Xylocopilactobacillus apis</name>
    <dbReference type="NCBI Taxonomy" id="2932183"/>
    <lineage>
        <taxon>Bacteria</taxon>
        <taxon>Bacillati</taxon>
        <taxon>Bacillota</taxon>
        <taxon>Bacilli</taxon>
        <taxon>Lactobacillales</taxon>
        <taxon>Lactobacillaceae</taxon>
        <taxon>Xylocopilactobacillus</taxon>
    </lineage>
</organism>
<dbReference type="HAMAP" id="MF_00086">
    <property type="entry name" value="S_AdoMet_synth1"/>
    <property type="match status" value="1"/>
</dbReference>
<evidence type="ECO:0000256" key="5">
    <source>
        <dbReference type="ARBA" id="ARBA00022723"/>
    </source>
</evidence>
<feature type="binding site" evidence="10">
    <location>
        <position position="18"/>
    </location>
    <ligand>
        <name>Mg(2+)</name>
        <dbReference type="ChEBI" id="CHEBI:18420"/>
    </ligand>
</feature>
<evidence type="ECO:0000256" key="10">
    <source>
        <dbReference type="HAMAP-Rule" id="MF_00086"/>
    </source>
</evidence>
<dbReference type="PROSITE" id="PS00377">
    <property type="entry name" value="ADOMET_SYNTHASE_2"/>
    <property type="match status" value="1"/>
</dbReference>
<comment type="cofactor">
    <cofactor evidence="10">
        <name>K(+)</name>
        <dbReference type="ChEBI" id="CHEBI:29103"/>
    </cofactor>
    <text evidence="10">Binds 1 potassium ion per subunit.</text>
</comment>
<dbReference type="EC" id="2.5.1.6" evidence="10"/>
<gene>
    <name evidence="10 16" type="primary">metK</name>
    <name evidence="16" type="ORF">KIMC2_09490</name>
</gene>
<evidence type="ECO:0000256" key="9">
    <source>
        <dbReference type="ARBA" id="ARBA00022958"/>
    </source>
</evidence>
<feature type="binding site" evidence="10">
    <location>
        <position position="248"/>
    </location>
    <ligand>
        <name>ATP</name>
        <dbReference type="ChEBI" id="CHEBI:30616"/>
        <note>ligand shared between two neighboring subunits</note>
    </ligand>
</feature>
<feature type="domain" description="S-adenosylmethionine synthetase C-terminal" evidence="15">
    <location>
        <begin position="242"/>
        <end position="381"/>
    </location>
</feature>
<feature type="binding site" evidence="10">
    <location>
        <position position="44"/>
    </location>
    <ligand>
        <name>K(+)</name>
        <dbReference type="ChEBI" id="CHEBI:29103"/>
    </ligand>
</feature>
<name>A0AAU9D6L8_9LACO</name>
<keyword evidence="8 10" id="KW-0460">Magnesium</keyword>
<dbReference type="NCBIfam" id="TIGR01034">
    <property type="entry name" value="metK"/>
    <property type="match status" value="1"/>
</dbReference>
<keyword evidence="4 10" id="KW-0808">Transferase</keyword>
<evidence type="ECO:0000259" key="14">
    <source>
        <dbReference type="Pfam" id="PF02772"/>
    </source>
</evidence>
<comment type="catalytic activity">
    <reaction evidence="10">
        <text>L-methionine + ATP + H2O = S-adenosyl-L-methionine + phosphate + diphosphate</text>
        <dbReference type="Rhea" id="RHEA:21080"/>
        <dbReference type="ChEBI" id="CHEBI:15377"/>
        <dbReference type="ChEBI" id="CHEBI:30616"/>
        <dbReference type="ChEBI" id="CHEBI:33019"/>
        <dbReference type="ChEBI" id="CHEBI:43474"/>
        <dbReference type="ChEBI" id="CHEBI:57844"/>
        <dbReference type="ChEBI" id="CHEBI:59789"/>
        <dbReference type="EC" id="2.5.1.6"/>
    </reaction>
</comment>
<keyword evidence="9 10" id="KW-0630">Potassium</keyword>
<keyword evidence="7 10" id="KW-0067">ATP-binding</keyword>
<keyword evidence="10" id="KW-0963">Cytoplasm</keyword>
<proteinExistence type="inferred from homology"/>
<dbReference type="GO" id="GO:0006556">
    <property type="term" value="P:S-adenosylmethionine biosynthetic process"/>
    <property type="evidence" value="ECO:0007669"/>
    <property type="project" value="UniProtKB-UniRule"/>
</dbReference>
<dbReference type="InterPro" id="IPR022636">
    <property type="entry name" value="S-AdoMet_synthetase_sfam"/>
</dbReference>
<comment type="similarity">
    <text evidence="2 10 12">Belongs to the AdoMet synthase family.</text>
</comment>
<evidence type="ECO:0000313" key="16">
    <source>
        <dbReference type="EMBL" id="BDR56387.1"/>
    </source>
</evidence>
<evidence type="ECO:0000256" key="4">
    <source>
        <dbReference type="ARBA" id="ARBA00022679"/>
    </source>
</evidence>
<evidence type="ECO:0000256" key="1">
    <source>
        <dbReference type="ARBA" id="ARBA00005224"/>
    </source>
</evidence>
<comment type="subcellular location">
    <subcellularLocation>
        <location evidence="10 11">Cytoplasm</location>
    </subcellularLocation>
</comment>
<dbReference type="InterPro" id="IPR022629">
    <property type="entry name" value="S-AdoMet_synt_central"/>
</dbReference>
<dbReference type="RefSeq" id="WP_317698313.1">
    <property type="nucleotide sequence ID" value="NZ_AP026801.1"/>
</dbReference>
<dbReference type="SUPFAM" id="SSF55973">
    <property type="entry name" value="S-adenosylmethionine synthetase"/>
    <property type="match status" value="3"/>
</dbReference>
<dbReference type="EMBL" id="AP026801">
    <property type="protein sequence ID" value="BDR56387.1"/>
    <property type="molecule type" value="Genomic_DNA"/>
</dbReference>
<evidence type="ECO:0000256" key="11">
    <source>
        <dbReference type="RuleBase" id="RU000542"/>
    </source>
</evidence>
<dbReference type="AlphaFoldDB" id="A0AAU9D6L8"/>
<evidence type="ECO:0000313" key="17">
    <source>
        <dbReference type="Proteomes" id="UP001321804"/>
    </source>
</evidence>
<reference evidence="16 17" key="1">
    <citation type="journal article" date="2023" name="Microbiol. Spectr.">
        <title>Symbiosis of Carpenter Bees with Uncharacterized Lactic Acid Bacteria Showing NAD Auxotrophy.</title>
        <authorList>
            <person name="Kawasaki S."/>
            <person name="Ozawa K."/>
            <person name="Mori T."/>
            <person name="Yamamoto A."/>
            <person name="Ito M."/>
            <person name="Ohkuma M."/>
            <person name="Sakamoto M."/>
            <person name="Matsutani M."/>
        </authorList>
    </citation>
    <scope>NUCLEOTIDE SEQUENCE [LARGE SCALE GENOMIC DNA]</scope>
    <source>
        <strain evidence="16 17">KimC2</strain>
    </source>
</reference>
<evidence type="ECO:0000256" key="7">
    <source>
        <dbReference type="ARBA" id="ARBA00022840"/>
    </source>
</evidence>
<dbReference type="GO" id="GO:0005524">
    <property type="term" value="F:ATP binding"/>
    <property type="evidence" value="ECO:0007669"/>
    <property type="project" value="UniProtKB-UniRule"/>
</dbReference>
<feature type="binding site" description="in other chain" evidence="10">
    <location>
        <begin position="239"/>
        <end position="240"/>
    </location>
    <ligand>
        <name>ATP</name>
        <dbReference type="ChEBI" id="CHEBI:30616"/>
        <note>ligand shared between two neighboring subunits</note>
    </ligand>
</feature>
<dbReference type="GO" id="GO:0005737">
    <property type="term" value="C:cytoplasm"/>
    <property type="evidence" value="ECO:0007669"/>
    <property type="project" value="UniProtKB-SubCell"/>
</dbReference>
<feature type="binding site" evidence="10">
    <location>
        <position position="275"/>
    </location>
    <ligand>
        <name>ATP</name>
        <dbReference type="ChEBI" id="CHEBI:30616"/>
        <note>ligand shared between two neighboring subunits</note>
    </ligand>
</feature>
<feature type="domain" description="S-adenosylmethionine synthetase central" evidence="14">
    <location>
        <begin position="122"/>
        <end position="240"/>
    </location>
</feature>
<feature type="binding site" evidence="10">
    <location>
        <position position="248"/>
    </location>
    <ligand>
        <name>L-methionine</name>
        <dbReference type="ChEBI" id="CHEBI:57844"/>
        <note>ligand shared between two neighboring subunits</note>
    </ligand>
</feature>
<feature type="binding site" description="in other chain" evidence="10">
    <location>
        <position position="100"/>
    </location>
    <ligand>
        <name>L-methionine</name>
        <dbReference type="ChEBI" id="CHEBI:57844"/>
        <note>ligand shared between two neighboring subunits</note>
    </ligand>
</feature>
<dbReference type="GO" id="GO:0004478">
    <property type="term" value="F:methionine adenosyltransferase activity"/>
    <property type="evidence" value="ECO:0007669"/>
    <property type="project" value="UniProtKB-UniRule"/>
</dbReference>
<dbReference type="Pfam" id="PF02772">
    <property type="entry name" value="S-AdoMet_synt_M"/>
    <property type="match status" value="1"/>
</dbReference>
<feature type="binding site" description="in other chain" evidence="10">
    <location>
        <position position="57"/>
    </location>
    <ligand>
        <name>L-methionine</name>
        <dbReference type="ChEBI" id="CHEBI:57844"/>
        <note>ligand shared between two neighboring subunits</note>
    </ligand>
</feature>
<sequence length="399" mass="43595">MSNNYLFSSESVSVGHPDKIADQIADSILDAILSQDPDARVACEVTVSTGLVLVVGEISTTGFVDIQSIVRSKIKEIGYKDKKFGFDGDTCAILTAIDEQSDDIAQGVDDPFDSSNQDDVLKIGAGDQGVMFGYANNETENYMPMGVVLAHNLMKRAKKVREEGIIPYLGPDAKSQVTVEYNEDDIPQRIDAVVLSTQHLADVELEQLRSDVLEQIIKPVIPANLMDENTKFYINPTGRFVLGGPQADTGQTGRKIVVDSYGAYAISGGGAFSGKDPTKVDRSAAYMARYAAKNLVAAGVSPEIQIQVSYAIGVEKPVSLNVNTFGKSKYSNSQIIDIINELFDFRPGAIIQKLNLRRPIYAKLAAFGHFGRDDLDLSWEKLDQVDEIKKLLSKDQQNQ</sequence>
<evidence type="ECO:0000256" key="6">
    <source>
        <dbReference type="ARBA" id="ARBA00022741"/>
    </source>
</evidence>
<evidence type="ECO:0000256" key="12">
    <source>
        <dbReference type="RuleBase" id="RU004462"/>
    </source>
</evidence>
<evidence type="ECO:0000259" key="15">
    <source>
        <dbReference type="Pfam" id="PF02773"/>
    </source>
</evidence>
<keyword evidence="17" id="KW-1185">Reference proteome</keyword>
<dbReference type="InterPro" id="IPR002133">
    <property type="entry name" value="S-AdoMet_synthetase"/>
</dbReference>
<comment type="cofactor">
    <cofactor evidence="10">
        <name>Mg(2+)</name>
        <dbReference type="ChEBI" id="CHEBI:18420"/>
    </cofactor>
    <text evidence="10">Binds 2 divalent ions per subunit.</text>
</comment>
<dbReference type="InterPro" id="IPR022631">
    <property type="entry name" value="ADOMET_SYNTHASE_CS"/>
</dbReference>
<dbReference type="InterPro" id="IPR022630">
    <property type="entry name" value="S-AdoMet_synt_C"/>
</dbReference>
<dbReference type="GO" id="GO:0006730">
    <property type="term" value="P:one-carbon metabolic process"/>
    <property type="evidence" value="ECO:0007669"/>
    <property type="project" value="UniProtKB-KW"/>
</dbReference>
<feature type="region of interest" description="Flexible loop" evidence="10">
    <location>
        <begin position="100"/>
        <end position="110"/>
    </location>
</feature>
<accession>A0AAU9D6L8</accession>
<feature type="binding site" description="in other chain" evidence="10">
    <location>
        <position position="16"/>
    </location>
    <ligand>
        <name>ATP</name>
        <dbReference type="ChEBI" id="CHEBI:30616"/>
        <note>ligand shared between two neighboring subunits</note>
    </ligand>
</feature>
<protein>
    <recommendedName>
        <fullName evidence="10">S-adenosylmethionine synthase</fullName>
        <shortName evidence="10">AdoMet synthase</shortName>
        <ecNumber evidence="10">2.5.1.6</ecNumber>
    </recommendedName>
    <alternativeName>
        <fullName evidence="10">MAT</fullName>
    </alternativeName>
    <alternativeName>
        <fullName evidence="10">Methionine adenosyltransferase</fullName>
    </alternativeName>
</protein>
<dbReference type="Pfam" id="PF00438">
    <property type="entry name" value="S-AdoMet_synt_N"/>
    <property type="match status" value="1"/>
</dbReference>